<organism evidence="3 4">
    <name type="scientific">Cytospora mali</name>
    <name type="common">Apple Valsa canker fungus</name>
    <name type="synonym">Valsa mali</name>
    <dbReference type="NCBI Taxonomy" id="578113"/>
    <lineage>
        <taxon>Eukaryota</taxon>
        <taxon>Fungi</taxon>
        <taxon>Dikarya</taxon>
        <taxon>Ascomycota</taxon>
        <taxon>Pezizomycotina</taxon>
        <taxon>Sordariomycetes</taxon>
        <taxon>Sordariomycetidae</taxon>
        <taxon>Diaporthales</taxon>
        <taxon>Cytosporaceae</taxon>
        <taxon>Cytospora</taxon>
    </lineage>
</organism>
<feature type="region of interest" description="Disordered" evidence="1">
    <location>
        <begin position="151"/>
        <end position="177"/>
    </location>
</feature>
<feature type="compositionally biased region" description="Low complexity" evidence="1">
    <location>
        <begin position="158"/>
        <end position="174"/>
    </location>
</feature>
<feature type="region of interest" description="Disordered" evidence="1">
    <location>
        <begin position="476"/>
        <end position="550"/>
    </location>
</feature>
<accession>A0A194W4F2</accession>
<dbReference type="AlphaFoldDB" id="A0A194W4F2"/>
<sequence length="550" mass="62000">MSSSISKETRYRSWNVNIYSDDGRRIIGGFYLLGDLLRITDVFQELELCFIFDKPDADDGTIWQPALLPLDAASRSFTILDHQDEHPFPIPTTGTVDEYTYVFHKSHCTNRHQHSLQDACIQCVKTLGRRTDPRYLEIGKQSLESFGLAPLRKKRRSASGSTLSQTSSPSPTKTDIPDEVYLPRTEVISQDEARPYIDSFRSDVLAVSDTCVITGKGKTWFSRLVGPGIEAAHIVPQIQWNTFPLDSDNNVAGSNPQKLRRAWLATWSAENGFPMMSHLHKCFDLRLFSIHPITHKIRAFVNYDLLTDLHGSKAIVPKRVSQQALQHHWDMCCIENISLWTVWPYEDVLAQVPELPRPLLNSNKSRGDPSKRALPRASDTQASNTQATDTQGTDTQATGTQATDALQTSDMRAFRLNSFLASAAATSPPSPPPSQSGSEGCKLWRFGHKVIKDRARAQELWMQGYNIVGIIGSDPETAEEENRGRSRSPVKWPCVGTIDGEHGEARDGVNEWKKRGEHEENRDGVNEWKKRGRHGEARDEVNERKKQRLE</sequence>
<keyword evidence="4" id="KW-1185">Reference proteome</keyword>
<feature type="compositionally biased region" description="Low complexity" evidence="1">
    <location>
        <begin position="385"/>
        <end position="400"/>
    </location>
</feature>
<dbReference type="EMBL" id="CM003103">
    <property type="protein sequence ID" value="KUI70963.1"/>
    <property type="molecule type" value="Genomic_DNA"/>
</dbReference>
<feature type="compositionally biased region" description="Basic and acidic residues" evidence="1">
    <location>
        <begin position="499"/>
        <end position="550"/>
    </location>
</feature>
<evidence type="ECO:0000256" key="1">
    <source>
        <dbReference type="SAM" id="MobiDB-lite"/>
    </source>
</evidence>
<dbReference type="Pfam" id="PF13391">
    <property type="entry name" value="HNH_2"/>
    <property type="match status" value="1"/>
</dbReference>
<evidence type="ECO:0000313" key="3">
    <source>
        <dbReference type="EMBL" id="KUI70963.1"/>
    </source>
</evidence>
<feature type="domain" description="HNH nuclease" evidence="2">
    <location>
        <begin position="211"/>
        <end position="291"/>
    </location>
</feature>
<dbReference type="Proteomes" id="UP000078559">
    <property type="component" value="Chromosome 6"/>
</dbReference>
<evidence type="ECO:0000259" key="2">
    <source>
        <dbReference type="Pfam" id="PF13391"/>
    </source>
</evidence>
<feature type="region of interest" description="Disordered" evidence="1">
    <location>
        <begin position="357"/>
        <end position="400"/>
    </location>
</feature>
<reference evidence="3" key="1">
    <citation type="submission" date="2014-12" db="EMBL/GenBank/DDBJ databases">
        <title>Genome Sequence of Valsa Canker Pathogens Uncovers a Specific Adaption of Colonization on Woody Bark.</title>
        <authorList>
            <person name="Yin Z."/>
            <person name="Liu H."/>
            <person name="Gao X."/>
            <person name="Li Z."/>
            <person name="Song N."/>
            <person name="Ke X."/>
            <person name="Dai Q."/>
            <person name="Wu Y."/>
            <person name="Sun Y."/>
            <person name="Xu J.-R."/>
            <person name="Kang Z.K."/>
            <person name="Wang L."/>
            <person name="Huang L."/>
        </authorList>
    </citation>
    <scope>NUCLEOTIDE SEQUENCE [LARGE SCALE GENOMIC DNA]</scope>
    <source>
        <strain evidence="3">03-8</strain>
    </source>
</reference>
<evidence type="ECO:0000313" key="4">
    <source>
        <dbReference type="Proteomes" id="UP000078559"/>
    </source>
</evidence>
<dbReference type="OrthoDB" id="2142759at2759"/>
<protein>
    <recommendedName>
        <fullName evidence="2">HNH nuclease domain-containing protein</fullName>
    </recommendedName>
</protein>
<dbReference type="InterPro" id="IPR003615">
    <property type="entry name" value="HNH_nuc"/>
</dbReference>
<name>A0A194W4F2_CYTMA</name>
<gene>
    <name evidence="3" type="ORF">VM1G_06570</name>
</gene>
<proteinExistence type="predicted"/>